<protein>
    <submittedName>
        <fullName evidence="2">Uncharacterized protein</fullName>
    </submittedName>
</protein>
<sequence length="107" mass="12392">MTKGRYRKVNMSEDPQPLLTNIMSRYPKEPTDDIDYREIAQPRLPDFESDDLRVLGKEITKARSYLGQCSSFHKVCSKGFYNPTSQSFKETQQNSSQTNLLNTTIHQ</sequence>
<name>A0A448WCL5_9PLAT</name>
<evidence type="ECO:0000256" key="1">
    <source>
        <dbReference type="SAM" id="MobiDB-lite"/>
    </source>
</evidence>
<comment type="caution">
    <text evidence="2">The sequence shown here is derived from an EMBL/GenBank/DDBJ whole genome shotgun (WGS) entry which is preliminary data.</text>
</comment>
<gene>
    <name evidence="2" type="ORF">PXEA_LOCUS1981</name>
</gene>
<dbReference type="Proteomes" id="UP000784294">
    <property type="component" value="Unassembled WGS sequence"/>
</dbReference>
<dbReference type="EMBL" id="CAAALY010004229">
    <property type="protein sequence ID" value="VEL08541.1"/>
    <property type="molecule type" value="Genomic_DNA"/>
</dbReference>
<keyword evidence="3" id="KW-1185">Reference proteome</keyword>
<accession>A0A448WCL5</accession>
<dbReference type="AlphaFoldDB" id="A0A448WCL5"/>
<proteinExistence type="predicted"/>
<organism evidence="2 3">
    <name type="scientific">Protopolystoma xenopodis</name>
    <dbReference type="NCBI Taxonomy" id="117903"/>
    <lineage>
        <taxon>Eukaryota</taxon>
        <taxon>Metazoa</taxon>
        <taxon>Spiralia</taxon>
        <taxon>Lophotrochozoa</taxon>
        <taxon>Platyhelminthes</taxon>
        <taxon>Monogenea</taxon>
        <taxon>Polyopisthocotylea</taxon>
        <taxon>Polystomatidea</taxon>
        <taxon>Polystomatidae</taxon>
        <taxon>Protopolystoma</taxon>
    </lineage>
</organism>
<reference evidence="2" key="1">
    <citation type="submission" date="2018-11" db="EMBL/GenBank/DDBJ databases">
        <authorList>
            <consortium name="Pathogen Informatics"/>
        </authorList>
    </citation>
    <scope>NUCLEOTIDE SEQUENCE</scope>
</reference>
<evidence type="ECO:0000313" key="2">
    <source>
        <dbReference type="EMBL" id="VEL08541.1"/>
    </source>
</evidence>
<feature type="region of interest" description="Disordered" evidence="1">
    <location>
        <begin position="87"/>
        <end position="107"/>
    </location>
</feature>
<evidence type="ECO:0000313" key="3">
    <source>
        <dbReference type="Proteomes" id="UP000784294"/>
    </source>
</evidence>